<dbReference type="AlphaFoldDB" id="A0A4R6VDK8"/>
<dbReference type="Pfam" id="PF09339">
    <property type="entry name" value="HTH_IclR"/>
    <property type="match status" value="1"/>
</dbReference>
<keyword evidence="1" id="KW-0805">Transcription regulation</keyword>
<dbReference type="EMBL" id="SNYO01000003">
    <property type="protein sequence ID" value="TDQ60549.1"/>
    <property type="molecule type" value="Genomic_DNA"/>
</dbReference>
<dbReference type="PANTHER" id="PTHR30136">
    <property type="entry name" value="HELIX-TURN-HELIX TRANSCRIPTIONAL REGULATOR, ICLR FAMILY"/>
    <property type="match status" value="1"/>
</dbReference>
<dbReference type="SMART" id="SM00346">
    <property type="entry name" value="HTH_ICLR"/>
    <property type="match status" value="1"/>
</dbReference>
<dbReference type="InterPro" id="IPR050707">
    <property type="entry name" value="HTH_MetabolicPath_Reg"/>
</dbReference>
<organism evidence="6 7">
    <name type="scientific">Actinomycetospora succinea</name>
    <dbReference type="NCBI Taxonomy" id="663603"/>
    <lineage>
        <taxon>Bacteria</taxon>
        <taxon>Bacillati</taxon>
        <taxon>Actinomycetota</taxon>
        <taxon>Actinomycetes</taxon>
        <taxon>Pseudonocardiales</taxon>
        <taxon>Pseudonocardiaceae</taxon>
        <taxon>Actinomycetospora</taxon>
    </lineage>
</organism>
<dbReference type="Proteomes" id="UP000295705">
    <property type="component" value="Unassembled WGS sequence"/>
</dbReference>
<gene>
    <name evidence="6" type="ORF">EV188_10342</name>
</gene>
<evidence type="ECO:0000313" key="7">
    <source>
        <dbReference type="Proteomes" id="UP000295705"/>
    </source>
</evidence>
<dbReference type="PROSITE" id="PS51077">
    <property type="entry name" value="HTH_ICLR"/>
    <property type="match status" value="1"/>
</dbReference>
<feature type="domain" description="IclR-ED" evidence="5">
    <location>
        <begin position="62"/>
        <end position="246"/>
    </location>
</feature>
<reference evidence="6 7" key="1">
    <citation type="submission" date="2019-03" db="EMBL/GenBank/DDBJ databases">
        <title>Genomic Encyclopedia of Type Strains, Phase IV (KMG-IV): sequencing the most valuable type-strain genomes for metagenomic binning, comparative biology and taxonomic classification.</title>
        <authorList>
            <person name="Goeker M."/>
        </authorList>
    </citation>
    <scope>NUCLEOTIDE SEQUENCE [LARGE SCALE GENOMIC DNA]</scope>
    <source>
        <strain evidence="6 7">DSM 45775</strain>
    </source>
</reference>
<dbReference type="PROSITE" id="PS51078">
    <property type="entry name" value="ICLR_ED"/>
    <property type="match status" value="1"/>
</dbReference>
<dbReference type="Gene3D" id="3.30.450.40">
    <property type="match status" value="1"/>
</dbReference>
<name>A0A4R6VDK8_9PSEU</name>
<dbReference type="Pfam" id="PF01614">
    <property type="entry name" value="IclR_C"/>
    <property type="match status" value="1"/>
</dbReference>
<keyword evidence="7" id="KW-1185">Reference proteome</keyword>
<proteinExistence type="predicted"/>
<evidence type="ECO:0000256" key="1">
    <source>
        <dbReference type="ARBA" id="ARBA00023015"/>
    </source>
</evidence>
<evidence type="ECO:0000256" key="3">
    <source>
        <dbReference type="ARBA" id="ARBA00023163"/>
    </source>
</evidence>
<evidence type="ECO:0000313" key="6">
    <source>
        <dbReference type="EMBL" id="TDQ60549.1"/>
    </source>
</evidence>
<dbReference type="InterPro" id="IPR036388">
    <property type="entry name" value="WH-like_DNA-bd_sf"/>
</dbReference>
<dbReference type="SUPFAM" id="SSF46785">
    <property type="entry name" value="Winged helix' DNA-binding domain"/>
    <property type="match status" value="1"/>
</dbReference>
<evidence type="ECO:0000259" key="4">
    <source>
        <dbReference type="PROSITE" id="PS51077"/>
    </source>
</evidence>
<dbReference type="InterPro" id="IPR014757">
    <property type="entry name" value="Tscrpt_reg_IclR_C"/>
</dbReference>
<dbReference type="InterPro" id="IPR029016">
    <property type="entry name" value="GAF-like_dom_sf"/>
</dbReference>
<keyword evidence="3" id="KW-0804">Transcription</keyword>
<protein>
    <submittedName>
        <fullName evidence="6">IclR family transcriptional regulator</fullName>
    </submittedName>
</protein>
<sequence>MTSLARGLAVLRSFGPDRPEQTIGQVAEATGLSPAVARRFLLTLVHLGYLTQVDRRFVLTPQVLELGASYADSMNLAEVAQPHLQHIRDETGDSISLTTLSGTDVMHLVHLQTERLLRFAVTQGSRVPAYVSATGRAMLATLPDARLDEYFAAAELAARTPHTVADESGLREQLVRVRHEGYALVVDELDVGITVLGVPVIPAGSTAAAGVSCAIASGLCTPEAFVASRLPLLQRAADTLARQIARSPALRASLVPT</sequence>
<evidence type="ECO:0000256" key="2">
    <source>
        <dbReference type="ARBA" id="ARBA00023125"/>
    </source>
</evidence>
<comment type="caution">
    <text evidence="6">The sequence shown here is derived from an EMBL/GenBank/DDBJ whole genome shotgun (WGS) entry which is preliminary data.</text>
</comment>
<dbReference type="Gene3D" id="1.10.10.10">
    <property type="entry name" value="Winged helix-like DNA-binding domain superfamily/Winged helix DNA-binding domain"/>
    <property type="match status" value="1"/>
</dbReference>
<keyword evidence="2" id="KW-0238">DNA-binding</keyword>
<dbReference type="InterPro" id="IPR036390">
    <property type="entry name" value="WH_DNA-bd_sf"/>
</dbReference>
<dbReference type="SUPFAM" id="SSF55781">
    <property type="entry name" value="GAF domain-like"/>
    <property type="match status" value="1"/>
</dbReference>
<dbReference type="InterPro" id="IPR005471">
    <property type="entry name" value="Tscrpt_reg_IclR_N"/>
</dbReference>
<feature type="domain" description="HTH iclR-type" evidence="4">
    <location>
        <begin position="1"/>
        <end position="61"/>
    </location>
</feature>
<dbReference type="GO" id="GO:0003700">
    <property type="term" value="F:DNA-binding transcription factor activity"/>
    <property type="evidence" value="ECO:0007669"/>
    <property type="project" value="TreeGrafter"/>
</dbReference>
<evidence type="ECO:0000259" key="5">
    <source>
        <dbReference type="PROSITE" id="PS51078"/>
    </source>
</evidence>
<dbReference type="GO" id="GO:0045892">
    <property type="term" value="P:negative regulation of DNA-templated transcription"/>
    <property type="evidence" value="ECO:0007669"/>
    <property type="project" value="TreeGrafter"/>
</dbReference>
<dbReference type="GO" id="GO:0003677">
    <property type="term" value="F:DNA binding"/>
    <property type="evidence" value="ECO:0007669"/>
    <property type="project" value="UniProtKB-KW"/>
</dbReference>
<dbReference type="PANTHER" id="PTHR30136:SF34">
    <property type="entry name" value="TRANSCRIPTIONAL REGULATOR"/>
    <property type="match status" value="1"/>
</dbReference>
<accession>A0A4R6VDK8</accession>